<evidence type="ECO:0000259" key="3">
    <source>
        <dbReference type="Pfam" id="PF00288"/>
    </source>
</evidence>
<keyword evidence="1" id="KW-0547">Nucleotide-binding</keyword>
<dbReference type="Pfam" id="PF00288">
    <property type="entry name" value="GHMP_kinases_N"/>
    <property type="match status" value="1"/>
</dbReference>
<name>A0A382VAP8_9ZZZZ</name>
<dbReference type="EMBL" id="UINC01150489">
    <property type="protein sequence ID" value="SVD43563.1"/>
    <property type="molecule type" value="Genomic_DNA"/>
</dbReference>
<dbReference type="SUPFAM" id="SSF54211">
    <property type="entry name" value="Ribosomal protein S5 domain 2-like"/>
    <property type="match status" value="1"/>
</dbReference>
<keyword evidence="2" id="KW-0067">ATP-binding</keyword>
<accession>A0A382VAP8</accession>
<feature type="domain" description="GHMP kinase N-terminal" evidence="3">
    <location>
        <begin position="86"/>
        <end position="143"/>
    </location>
</feature>
<dbReference type="GO" id="GO:0005524">
    <property type="term" value="F:ATP binding"/>
    <property type="evidence" value="ECO:0007669"/>
    <property type="project" value="UniProtKB-KW"/>
</dbReference>
<dbReference type="InterPro" id="IPR014721">
    <property type="entry name" value="Ribsml_uS5_D2-typ_fold_subgr"/>
</dbReference>
<protein>
    <recommendedName>
        <fullName evidence="3">GHMP kinase N-terminal domain-containing protein</fullName>
    </recommendedName>
</protein>
<evidence type="ECO:0000256" key="2">
    <source>
        <dbReference type="ARBA" id="ARBA00022840"/>
    </source>
</evidence>
<dbReference type="InterPro" id="IPR006204">
    <property type="entry name" value="GHMP_kinase_N_dom"/>
</dbReference>
<gene>
    <name evidence="4" type="ORF">METZ01_LOCUS396417</name>
</gene>
<dbReference type="AlphaFoldDB" id="A0A382VAP8"/>
<proteinExistence type="predicted"/>
<organism evidence="4">
    <name type="scientific">marine metagenome</name>
    <dbReference type="NCBI Taxonomy" id="408172"/>
    <lineage>
        <taxon>unclassified sequences</taxon>
        <taxon>metagenomes</taxon>
        <taxon>ecological metagenomes</taxon>
    </lineage>
</organism>
<dbReference type="InterPro" id="IPR036554">
    <property type="entry name" value="GHMP_kinase_C_sf"/>
</dbReference>
<evidence type="ECO:0000256" key="1">
    <source>
        <dbReference type="ARBA" id="ARBA00022741"/>
    </source>
</evidence>
<dbReference type="Gene3D" id="3.30.230.10">
    <property type="match status" value="1"/>
</dbReference>
<sequence>TLNQRANIRIQKSDKNHNIYSTSALEGVFPFTIDDDANVLWLEADPGEYGSLLQHAFKILKPMLKEKLSIIVDSSEFFQTTKDGTAIKLGIGSSAAVSVGITQALFQYQEIESSPGNLLTQANSIHQILQGKQGSGIDVTCCFADQGVIECTKDSVKNQTWSILNWPNGLHLKVLTTGQGASTKRLVTNYERAGNLHSKEFKNALDQFMEITQNLSIAWKSEDVDHIISLLTAYDVQIKKLDKIGDIGIYTQVHTEIQNIASRYNVFYKPSGAGGGDIGLAFSSSL</sequence>
<feature type="non-terminal residue" evidence="4">
    <location>
        <position position="286"/>
    </location>
</feature>
<dbReference type="SUPFAM" id="SSF55060">
    <property type="entry name" value="GHMP Kinase, C-terminal domain"/>
    <property type="match status" value="1"/>
</dbReference>
<feature type="non-terminal residue" evidence="4">
    <location>
        <position position="1"/>
    </location>
</feature>
<dbReference type="InterPro" id="IPR020568">
    <property type="entry name" value="Ribosomal_Su5_D2-typ_SF"/>
</dbReference>
<dbReference type="Gene3D" id="3.30.70.890">
    <property type="entry name" value="GHMP kinase, C-terminal domain"/>
    <property type="match status" value="1"/>
</dbReference>
<evidence type="ECO:0000313" key="4">
    <source>
        <dbReference type="EMBL" id="SVD43563.1"/>
    </source>
</evidence>
<reference evidence="4" key="1">
    <citation type="submission" date="2018-05" db="EMBL/GenBank/DDBJ databases">
        <authorList>
            <person name="Lanie J.A."/>
            <person name="Ng W.-L."/>
            <person name="Kazmierczak K.M."/>
            <person name="Andrzejewski T.M."/>
            <person name="Davidsen T.M."/>
            <person name="Wayne K.J."/>
            <person name="Tettelin H."/>
            <person name="Glass J.I."/>
            <person name="Rusch D."/>
            <person name="Podicherti R."/>
            <person name="Tsui H.-C.T."/>
            <person name="Winkler M.E."/>
        </authorList>
    </citation>
    <scope>NUCLEOTIDE SEQUENCE</scope>
</reference>